<dbReference type="PANTHER" id="PTHR42085:SF1">
    <property type="entry name" value="F-BOX DOMAIN-CONTAINING PROTEIN"/>
    <property type="match status" value="1"/>
</dbReference>
<dbReference type="Proteomes" id="UP000235672">
    <property type="component" value="Unassembled WGS sequence"/>
</dbReference>
<evidence type="ECO:0000313" key="1">
    <source>
        <dbReference type="EMBL" id="PMD26091.1"/>
    </source>
</evidence>
<gene>
    <name evidence="1" type="ORF">NA56DRAFT_563501</name>
</gene>
<proteinExistence type="predicted"/>
<dbReference type="InterPro" id="IPR038883">
    <property type="entry name" value="AN11006-like"/>
</dbReference>
<evidence type="ECO:0008006" key="3">
    <source>
        <dbReference type="Google" id="ProtNLM"/>
    </source>
</evidence>
<keyword evidence="2" id="KW-1185">Reference proteome</keyword>
<dbReference type="EMBL" id="KZ613468">
    <property type="protein sequence ID" value="PMD26091.1"/>
    <property type="molecule type" value="Genomic_DNA"/>
</dbReference>
<dbReference type="PANTHER" id="PTHR42085">
    <property type="entry name" value="F-BOX DOMAIN-CONTAINING PROTEIN"/>
    <property type="match status" value="1"/>
</dbReference>
<reference evidence="1 2" key="1">
    <citation type="submission" date="2016-05" db="EMBL/GenBank/DDBJ databases">
        <title>A degradative enzymes factory behind the ericoid mycorrhizal symbiosis.</title>
        <authorList>
            <consortium name="DOE Joint Genome Institute"/>
            <person name="Martino E."/>
            <person name="Morin E."/>
            <person name="Grelet G."/>
            <person name="Kuo A."/>
            <person name="Kohler A."/>
            <person name="Daghino S."/>
            <person name="Barry K."/>
            <person name="Choi C."/>
            <person name="Cichocki N."/>
            <person name="Clum A."/>
            <person name="Copeland A."/>
            <person name="Hainaut M."/>
            <person name="Haridas S."/>
            <person name="Labutti K."/>
            <person name="Lindquist E."/>
            <person name="Lipzen A."/>
            <person name="Khouja H.-R."/>
            <person name="Murat C."/>
            <person name="Ohm R."/>
            <person name="Olson A."/>
            <person name="Spatafora J."/>
            <person name="Veneault-Fourrey C."/>
            <person name="Henrissat B."/>
            <person name="Grigoriev I."/>
            <person name="Martin F."/>
            <person name="Perotto S."/>
        </authorList>
    </citation>
    <scope>NUCLEOTIDE SEQUENCE [LARGE SCALE GENOMIC DNA]</scope>
    <source>
        <strain evidence="1 2">UAMH 7357</strain>
    </source>
</reference>
<protein>
    <recommendedName>
        <fullName evidence="3">F-box domain-containing protein</fullName>
    </recommendedName>
</protein>
<accession>A0A2J6QIK5</accession>
<dbReference type="OrthoDB" id="5413827at2759"/>
<dbReference type="AlphaFoldDB" id="A0A2J6QIK5"/>
<name>A0A2J6QIK5_9HELO</name>
<organism evidence="1 2">
    <name type="scientific">Hyaloscypha hepaticicola</name>
    <dbReference type="NCBI Taxonomy" id="2082293"/>
    <lineage>
        <taxon>Eukaryota</taxon>
        <taxon>Fungi</taxon>
        <taxon>Dikarya</taxon>
        <taxon>Ascomycota</taxon>
        <taxon>Pezizomycotina</taxon>
        <taxon>Leotiomycetes</taxon>
        <taxon>Helotiales</taxon>
        <taxon>Hyaloscyphaceae</taxon>
        <taxon>Hyaloscypha</taxon>
    </lineage>
</organism>
<evidence type="ECO:0000313" key="2">
    <source>
        <dbReference type="Proteomes" id="UP000235672"/>
    </source>
</evidence>
<dbReference type="STRING" id="1745343.A0A2J6QIK5"/>
<sequence>MKPDEIPPWDRNITTQGERYRKRFKMTRASMDEDIDVESITKLAQNLQGETLYSWGIPKDGPILALQKKKTQSRITKKTPEEEAKMRMIEDMRPKRGPIIPNSPERSPILRIPLKIREKIFSYLLVHKKPIMVKEDWTTVERNPFLQSHAIVQTCKQFAEEASQYIYKANTFQALLRNPATIFRRREDPVEIHPKYCSLFRNIIINCSVHCWDTEWFEKVTAGLQKIITAKADIQSLAFIFDSPKRVGMTTTALGMEYNAITFADFLWYDGAIMEAVRNIHPKTLNIVVKKSGGKRFLMSVDMTCHQSSFEETPLADTETIRLAKAKADMVKEELLGLKDRFEEISEDDEWALQCGKCRLLEDGERVSGTR</sequence>